<evidence type="ECO:0000313" key="2">
    <source>
        <dbReference type="EMBL" id="CAF2045374.1"/>
    </source>
</evidence>
<reference evidence="2" key="1">
    <citation type="submission" date="2021-02" db="EMBL/GenBank/DDBJ databases">
        <authorList>
            <person name="Nowell W R."/>
        </authorList>
    </citation>
    <scope>NUCLEOTIDE SEQUENCE</scope>
</reference>
<dbReference type="EMBL" id="CAJNRG010002253">
    <property type="protein sequence ID" value="CAF2045374.1"/>
    <property type="molecule type" value="Genomic_DNA"/>
</dbReference>
<protein>
    <submittedName>
        <fullName evidence="2">Uncharacterized protein</fullName>
    </submittedName>
</protein>
<proteinExistence type="predicted"/>
<dbReference type="Proteomes" id="UP000663834">
    <property type="component" value="Unassembled WGS sequence"/>
</dbReference>
<sequence length="155" mass="17568">MNYSSMSLVSSDQSDISSIPTAKYTVTLRQINNRKVGFDFADIELMLFLTFIISTADKAYQITDVSESLIVFSQLIVAQSLHVLRSYTMNQKGNSSSQARLIVSTLYLRPLIESNIASIVYRFIPLRPTINDEKFIYSNMPELITLNTDHQAVLF</sequence>
<name>A0A816P8L6_9BILA</name>
<dbReference type="Proteomes" id="UP000663887">
    <property type="component" value="Unassembled WGS sequence"/>
</dbReference>
<gene>
    <name evidence="1" type="ORF">KQP761_LOCUS38473</name>
    <name evidence="2" type="ORF">XDN619_LOCUS7525</name>
</gene>
<accession>A0A816P8L6</accession>
<organism evidence="2 3">
    <name type="scientific">Rotaria magnacalcarata</name>
    <dbReference type="NCBI Taxonomy" id="392030"/>
    <lineage>
        <taxon>Eukaryota</taxon>
        <taxon>Metazoa</taxon>
        <taxon>Spiralia</taxon>
        <taxon>Gnathifera</taxon>
        <taxon>Rotifera</taxon>
        <taxon>Eurotatoria</taxon>
        <taxon>Bdelloidea</taxon>
        <taxon>Philodinida</taxon>
        <taxon>Philodinidae</taxon>
        <taxon>Rotaria</taxon>
    </lineage>
</organism>
<dbReference type="OrthoDB" id="9986776at2759"/>
<evidence type="ECO:0000313" key="3">
    <source>
        <dbReference type="Proteomes" id="UP000663887"/>
    </source>
</evidence>
<dbReference type="EMBL" id="CAJNOW010021885">
    <property type="protein sequence ID" value="CAF1685766.1"/>
    <property type="molecule type" value="Genomic_DNA"/>
</dbReference>
<comment type="caution">
    <text evidence="2">The sequence shown here is derived from an EMBL/GenBank/DDBJ whole genome shotgun (WGS) entry which is preliminary data.</text>
</comment>
<evidence type="ECO:0000313" key="1">
    <source>
        <dbReference type="EMBL" id="CAF1685766.1"/>
    </source>
</evidence>
<dbReference type="AlphaFoldDB" id="A0A816P8L6"/>